<dbReference type="RefSeq" id="WP_125126164.1">
    <property type="nucleotide sequence ID" value="NZ_RHJS01000002.1"/>
</dbReference>
<accession>A0A3R8KV31</accession>
<dbReference type="EMBL" id="RHJS01000002">
    <property type="protein sequence ID" value="RRK30324.1"/>
    <property type="molecule type" value="Genomic_DNA"/>
</dbReference>
<reference evidence="1" key="1">
    <citation type="submission" date="2018-10" db="EMBL/GenBank/DDBJ databases">
        <title>Schaedlerella arabinophila gen. nov. sp. nov., isolated from the mouse intestinal tract and comparative analysis with the genome of the closely related altered Schaedler flora strain ASF502.</title>
        <authorList>
            <person name="Miyake S."/>
            <person name="Soh M."/>
            <person name="Seedorf H."/>
        </authorList>
    </citation>
    <scope>NUCLEOTIDE SEQUENCE [LARGE SCALE GENOMIC DNA]</scope>
    <source>
        <strain evidence="1">DSM 106076</strain>
    </source>
</reference>
<name>A0A3R8KV31_9FIRM</name>
<dbReference type="InterPro" id="IPR014998">
    <property type="entry name" value="DUF1848"/>
</dbReference>
<protein>
    <submittedName>
        <fullName evidence="1">DUF1848 domain-containing protein</fullName>
    </submittedName>
</protein>
<evidence type="ECO:0000313" key="2">
    <source>
        <dbReference type="Proteomes" id="UP000274920"/>
    </source>
</evidence>
<keyword evidence="2" id="KW-1185">Reference proteome</keyword>
<dbReference type="Proteomes" id="UP000274920">
    <property type="component" value="Unassembled WGS sequence"/>
</dbReference>
<evidence type="ECO:0000313" key="1">
    <source>
        <dbReference type="EMBL" id="RRK30324.1"/>
    </source>
</evidence>
<dbReference type="AlphaFoldDB" id="A0A3R8KV31"/>
<organism evidence="1 2">
    <name type="scientific">Schaedlerella arabinosiphila</name>
    <dbReference type="NCBI Taxonomy" id="2044587"/>
    <lineage>
        <taxon>Bacteria</taxon>
        <taxon>Bacillati</taxon>
        <taxon>Bacillota</taxon>
        <taxon>Clostridia</taxon>
        <taxon>Lachnospirales</taxon>
        <taxon>Lachnospiraceae</taxon>
        <taxon>Schaedlerella</taxon>
    </lineage>
</organism>
<sequence length="311" mass="36127">MILSVSRRTDIPAFYAEWFFQRIREGFLYVRNPMNPRQVSRIGLSPEVVDCIIFWSKNPAPMLERLDELREYPFYFQFTLTGYGRDIEPGLPDKRKEVIGTFQKLSEKVGKERVVWRYDPILVNGRYTIEYHLKAFEEIAGCLKGYTEKVVISFVDFYAKTLRNTKDLYIKSLSREEMREIAEGMAQIAKSCGLVIETCAEQINLQDVGIRHGSCIDKKRIEKIVGCSLSVEKDKNQREACGCCESIDVGAYNTCRNGCRYCYANYHEEQVRKCIACYDVDSPLLCGRIEPEERVTDRKVRSFRNPQLSIF</sequence>
<dbReference type="Pfam" id="PF08902">
    <property type="entry name" value="DUF1848"/>
    <property type="match status" value="1"/>
</dbReference>
<gene>
    <name evidence="1" type="ORF">EBB54_02230</name>
</gene>
<comment type="caution">
    <text evidence="1">The sequence shown here is derived from an EMBL/GenBank/DDBJ whole genome shotgun (WGS) entry which is preliminary data.</text>
</comment>
<proteinExistence type="predicted"/>